<feature type="domain" description="Peptidoglycan binding-like" evidence="1">
    <location>
        <begin position="17"/>
        <end position="71"/>
    </location>
</feature>
<dbReference type="SUPFAM" id="SSF47090">
    <property type="entry name" value="PGBD-like"/>
    <property type="match status" value="2"/>
</dbReference>
<feature type="domain" description="Peptidoglycan binding-like" evidence="1">
    <location>
        <begin position="80"/>
        <end position="141"/>
    </location>
</feature>
<reference evidence="2" key="1">
    <citation type="submission" date="2020-11" db="EMBL/GenBank/DDBJ databases">
        <title>Isolation and identification of active actinomycetes.</title>
        <authorList>
            <person name="Sun X."/>
        </authorList>
    </citation>
    <scope>NUCLEOTIDE SEQUENCE</scope>
    <source>
        <strain evidence="2">NEAU-A11</strain>
    </source>
</reference>
<gene>
    <name evidence="2" type="ORF">I4J89_06150</name>
</gene>
<dbReference type="InterPro" id="IPR002477">
    <property type="entry name" value="Peptidoglycan-bd-like"/>
</dbReference>
<evidence type="ECO:0000259" key="1">
    <source>
        <dbReference type="Pfam" id="PF01471"/>
    </source>
</evidence>
<proteinExistence type="predicted"/>
<sequence length="153" mass="16026">MAATLNPWPTIRQGAKNDTVTTLQYLLLAHGHTVTVDGIFGAQTGAAVRAYQLTKNLVEDGVVGPETWRALIVEVRPGARGNAVRGVQREFQLRGDVAPQSDGVYGPATEEAVRAFQAALRAGGAELDADGVVGPRTWQALVGGVRAPVSQAA</sequence>
<dbReference type="InterPro" id="IPR036365">
    <property type="entry name" value="PGBD-like_sf"/>
</dbReference>
<organism evidence="2 3">
    <name type="scientific">Actinoplanes aureus</name>
    <dbReference type="NCBI Taxonomy" id="2792083"/>
    <lineage>
        <taxon>Bacteria</taxon>
        <taxon>Bacillati</taxon>
        <taxon>Actinomycetota</taxon>
        <taxon>Actinomycetes</taxon>
        <taxon>Micromonosporales</taxon>
        <taxon>Micromonosporaceae</taxon>
        <taxon>Actinoplanes</taxon>
    </lineage>
</organism>
<evidence type="ECO:0000313" key="3">
    <source>
        <dbReference type="Proteomes" id="UP000598146"/>
    </source>
</evidence>
<comment type="caution">
    <text evidence="2">The sequence shown here is derived from an EMBL/GenBank/DDBJ whole genome shotgun (WGS) entry which is preliminary data.</text>
</comment>
<dbReference type="AlphaFoldDB" id="A0A931C6I1"/>
<dbReference type="EMBL" id="JADQTO010000003">
    <property type="protein sequence ID" value="MBG0561041.1"/>
    <property type="molecule type" value="Genomic_DNA"/>
</dbReference>
<evidence type="ECO:0000313" key="2">
    <source>
        <dbReference type="EMBL" id="MBG0561041.1"/>
    </source>
</evidence>
<name>A0A931C6I1_9ACTN</name>
<dbReference type="Pfam" id="PF01471">
    <property type="entry name" value="PG_binding_1"/>
    <property type="match status" value="2"/>
</dbReference>
<protein>
    <submittedName>
        <fullName evidence="2">Peptidoglycan-binding protein</fullName>
    </submittedName>
</protein>
<keyword evidence="3" id="KW-1185">Reference proteome</keyword>
<dbReference type="InterPro" id="IPR036366">
    <property type="entry name" value="PGBDSf"/>
</dbReference>
<dbReference type="Proteomes" id="UP000598146">
    <property type="component" value="Unassembled WGS sequence"/>
</dbReference>
<accession>A0A931C6I1</accession>
<dbReference type="Gene3D" id="1.10.101.10">
    <property type="entry name" value="PGBD-like superfamily/PGBD"/>
    <property type="match status" value="2"/>
</dbReference>